<evidence type="ECO:0000256" key="3">
    <source>
        <dbReference type="ARBA" id="ARBA00023002"/>
    </source>
</evidence>
<keyword evidence="3" id="KW-0560">Oxidoreductase</keyword>
<dbReference type="OrthoDB" id="1933717at2759"/>
<reference evidence="5" key="1">
    <citation type="journal article" date="2013" name="Genome Announc.">
        <title>Draft genome sequence of the ascomycete Phaeoacremonium aleophilum strain UCR-PA7, a causal agent of the esca disease complex in grapevines.</title>
        <authorList>
            <person name="Blanco-Ulate B."/>
            <person name="Rolshausen P."/>
            <person name="Cantu D."/>
        </authorList>
    </citation>
    <scope>NUCLEOTIDE SEQUENCE [LARGE SCALE GENOMIC DNA]</scope>
    <source>
        <strain evidence="5">UCR-PA7</strain>
    </source>
</reference>
<dbReference type="RefSeq" id="XP_007918982.1">
    <property type="nucleotide sequence ID" value="XM_007920791.1"/>
</dbReference>
<dbReference type="Gene3D" id="3.40.50.720">
    <property type="entry name" value="NAD(P)-binding Rossmann-like Domain"/>
    <property type="match status" value="1"/>
</dbReference>
<protein>
    <submittedName>
        <fullName evidence="4">Putative short chain dehydrogenase family protein</fullName>
    </submittedName>
</protein>
<evidence type="ECO:0000256" key="1">
    <source>
        <dbReference type="ARBA" id="ARBA00006484"/>
    </source>
</evidence>
<comment type="similarity">
    <text evidence="1">Belongs to the short-chain dehydrogenases/reductases (SDR) family.</text>
</comment>
<dbReference type="PANTHER" id="PTHR43963:SF6">
    <property type="entry name" value="CHAIN DEHYDROGENASE FAMILY PROTEIN, PUTATIVE (AFU_ORTHOLOGUE AFUA_3G15350)-RELATED"/>
    <property type="match status" value="1"/>
</dbReference>
<dbReference type="PANTHER" id="PTHR43963">
    <property type="entry name" value="CARBONYL REDUCTASE 1-RELATED"/>
    <property type="match status" value="1"/>
</dbReference>
<organism evidence="4 5">
    <name type="scientific">Phaeoacremonium minimum (strain UCR-PA7)</name>
    <name type="common">Esca disease fungus</name>
    <name type="synonym">Togninia minima</name>
    <dbReference type="NCBI Taxonomy" id="1286976"/>
    <lineage>
        <taxon>Eukaryota</taxon>
        <taxon>Fungi</taxon>
        <taxon>Dikarya</taxon>
        <taxon>Ascomycota</taxon>
        <taxon>Pezizomycotina</taxon>
        <taxon>Sordariomycetes</taxon>
        <taxon>Sordariomycetidae</taxon>
        <taxon>Togniniales</taxon>
        <taxon>Togniniaceae</taxon>
        <taxon>Phaeoacremonium</taxon>
    </lineage>
</organism>
<evidence type="ECO:0000313" key="5">
    <source>
        <dbReference type="Proteomes" id="UP000014074"/>
    </source>
</evidence>
<keyword evidence="5" id="KW-1185">Reference proteome</keyword>
<accession>R8BAB0</accession>
<evidence type="ECO:0000313" key="4">
    <source>
        <dbReference type="EMBL" id="EON96223.1"/>
    </source>
</evidence>
<gene>
    <name evidence="4" type="ORF">UCRPA7_8274</name>
</gene>
<dbReference type="eggNOG" id="KOG1208">
    <property type="taxonomic scope" value="Eukaryota"/>
</dbReference>
<dbReference type="Proteomes" id="UP000014074">
    <property type="component" value="Unassembled WGS sequence"/>
</dbReference>
<dbReference type="EMBL" id="KB933351">
    <property type="protein sequence ID" value="EON96223.1"/>
    <property type="molecule type" value="Genomic_DNA"/>
</dbReference>
<dbReference type="GeneID" id="19329110"/>
<dbReference type="AlphaFoldDB" id="R8BAB0"/>
<name>R8BAB0_PHAM7</name>
<dbReference type="InterPro" id="IPR002347">
    <property type="entry name" value="SDR_fam"/>
</dbReference>
<keyword evidence="2" id="KW-0521">NADP</keyword>
<dbReference type="PRINTS" id="PR00081">
    <property type="entry name" value="GDHRDH"/>
</dbReference>
<dbReference type="HOGENOM" id="CLU_010194_9_0_1"/>
<dbReference type="KEGG" id="tmn:UCRPA7_8274"/>
<evidence type="ECO:0000256" key="2">
    <source>
        <dbReference type="ARBA" id="ARBA00022857"/>
    </source>
</evidence>
<sequence>MASKRTIAFITGANQGVGLATAKILAKDHGYHVIIGSRNREAGEKAAADIKAAGASASSVQLDLTSESSIKAAIDTIDREFGHLDVLINNAGILLDGKPSSKDLSTWELYTRTFTTNVIGPATLTDGLVPLIRKAQAKPARVIFVSTTMASLKISTDESTPFYPVDYTSYDASKAAVNMLMINYHRKLADTGAKVNAVCPGLVKSNLTGYMEAGTSAEVGAQQVVKMATIGEDGPSRTFTRSDTELPW</sequence>
<dbReference type="InterPro" id="IPR036291">
    <property type="entry name" value="NAD(P)-bd_dom_sf"/>
</dbReference>
<dbReference type="Pfam" id="PF00106">
    <property type="entry name" value="adh_short"/>
    <property type="match status" value="1"/>
</dbReference>
<dbReference type="SUPFAM" id="SSF51735">
    <property type="entry name" value="NAD(P)-binding Rossmann-fold domains"/>
    <property type="match status" value="1"/>
</dbReference>
<proteinExistence type="inferred from homology"/>
<dbReference type="GO" id="GO:0016491">
    <property type="term" value="F:oxidoreductase activity"/>
    <property type="evidence" value="ECO:0007669"/>
    <property type="project" value="UniProtKB-KW"/>
</dbReference>